<dbReference type="HAMAP" id="MF_02227">
    <property type="entry name" value="RPE"/>
    <property type="match status" value="1"/>
</dbReference>
<keyword evidence="8 10" id="KW-0479">Metal-binding</keyword>
<dbReference type="AlphaFoldDB" id="A0A4Q9KMT4"/>
<comment type="pathway">
    <text evidence="10">Carbohydrate degradation.</text>
</comment>
<dbReference type="NCBIfam" id="TIGR01163">
    <property type="entry name" value="rpe"/>
    <property type="match status" value="1"/>
</dbReference>
<dbReference type="PANTHER" id="PTHR11749">
    <property type="entry name" value="RIBULOSE-5-PHOSPHATE-3-EPIMERASE"/>
    <property type="match status" value="1"/>
</dbReference>
<feature type="binding site" evidence="10 14">
    <location>
        <position position="8"/>
    </location>
    <ligand>
        <name>substrate</name>
    </ligand>
</feature>
<keyword evidence="16" id="KW-1185">Reference proteome</keyword>
<evidence type="ECO:0000256" key="6">
    <source>
        <dbReference type="ARBA" id="ARBA00009541"/>
    </source>
</evidence>
<protein>
    <recommendedName>
        <fullName evidence="7 10">Ribulose-phosphate 3-epimerase</fullName>
        <ecNumber evidence="7 10">5.1.3.1</ecNumber>
    </recommendedName>
</protein>
<keyword evidence="9 10" id="KW-0413">Isomerase</keyword>
<dbReference type="OrthoDB" id="1645589at2"/>
<dbReference type="CDD" id="cd00429">
    <property type="entry name" value="RPE"/>
    <property type="match status" value="1"/>
</dbReference>
<comment type="cofactor">
    <cofactor evidence="5">
        <name>Fe(2+)</name>
        <dbReference type="ChEBI" id="CHEBI:29033"/>
    </cofactor>
</comment>
<evidence type="ECO:0000256" key="7">
    <source>
        <dbReference type="ARBA" id="ARBA00013188"/>
    </source>
</evidence>
<feature type="binding site" evidence="10 13">
    <location>
        <position position="65"/>
    </location>
    <ligand>
        <name>a divalent metal cation</name>
        <dbReference type="ChEBI" id="CHEBI:60240"/>
    </ligand>
</feature>
<dbReference type="RefSeq" id="WP_131171002.1">
    <property type="nucleotide sequence ID" value="NZ_FXTL01000002.1"/>
</dbReference>
<evidence type="ECO:0000256" key="4">
    <source>
        <dbReference type="ARBA" id="ARBA00001947"/>
    </source>
</evidence>
<feature type="binding site" evidence="10 14">
    <location>
        <begin position="141"/>
        <end position="144"/>
    </location>
    <ligand>
        <name>substrate</name>
    </ligand>
</feature>
<accession>A0A4Q9KMT4</accession>
<comment type="cofactor">
    <cofactor evidence="10 13">
        <name>a divalent metal cation</name>
        <dbReference type="ChEBI" id="CHEBI:60240"/>
    </cofactor>
    <text evidence="10 13">Binds 1 divalent metal cation per subunit.</text>
</comment>
<comment type="caution">
    <text evidence="15">The sequence shown here is derived from an EMBL/GenBank/DDBJ whole genome shotgun (WGS) entry which is preliminary data.</text>
</comment>
<evidence type="ECO:0000256" key="3">
    <source>
        <dbReference type="ARBA" id="ARBA00001941"/>
    </source>
</evidence>
<dbReference type="PIRSF" id="PIRSF001461">
    <property type="entry name" value="RPE"/>
    <property type="match status" value="1"/>
</dbReference>
<feature type="binding site" evidence="10 13">
    <location>
        <position position="31"/>
    </location>
    <ligand>
        <name>a divalent metal cation</name>
        <dbReference type="ChEBI" id="CHEBI:60240"/>
    </ligand>
</feature>
<dbReference type="EMBL" id="SDMR01000002">
    <property type="protein sequence ID" value="TBT95887.1"/>
    <property type="molecule type" value="Genomic_DNA"/>
</dbReference>
<dbReference type="Proteomes" id="UP000291933">
    <property type="component" value="Unassembled WGS sequence"/>
</dbReference>
<evidence type="ECO:0000256" key="11">
    <source>
        <dbReference type="PIRNR" id="PIRNR001461"/>
    </source>
</evidence>
<evidence type="ECO:0000256" key="2">
    <source>
        <dbReference type="ARBA" id="ARBA00001936"/>
    </source>
</evidence>
<dbReference type="GO" id="GO:0004750">
    <property type="term" value="F:D-ribulose-phosphate 3-epimerase activity"/>
    <property type="evidence" value="ECO:0007669"/>
    <property type="project" value="UniProtKB-UniRule"/>
</dbReference>
<dbReference type="GO" id="GO:0005737">
    <property type="term" value="C:cytoplasm"/>
    <property type="evidence" value="ECO:0007669"/>
    <property type="project" value="UniProtKB-ARBA"/>
</dbReference>
<evidence type="ECO:0000256" key="1">
    <source>
        <dbReference type="ARBA" id="ARBA00001782"/>
    </source>
</evidence>
<evidence type="ECO:0000256" key="13">
    <source>
        <dbReference type="PIRSR" id="PIRSR001461-2"/>
    </source>
</evidence>
<evidence type="ECO:0000313" key="15">
    <source>
        <dbReference type="EMBL" id="TBT95887.1"/>
    </source>
</evidence>
<proteinExistence type="inferred from homology"/>
<dbReference type="Gene3D" id="3.20.20.70">
    <property type="entry name" value="Aldolase class I"/>
    <property type="match status" value="1"/>
</dbReference>
<feature type="binding site" evidence="10">
    <location>
        <begin position="174"/>
        <end position="176"/>
    </location>
    <ligand>
        <name>substrate</name>
    </ligand>
</feature>
<keyword evidence="13" id="KW-0862">Zinc</keyword>
<comment type="cofactor">
    <cofactor evidence="4">
        <name>Zn(2+)</name>
        <dbReference type="ChEBI" id="CHEBI:29105"/>
    </cofactor>
</comment>
<dbReference type="NCBIfam" id="NF004076">
    <property type="entry name" value="PRK05581.1-4"/>
    <property type="match status" value="1"/>
</dbReference>
<evidence type="ECO:0000256" key="8">
    <source>
        <dbReference type="ARBA" id="ARBA00022723"/>
    </source>
</evidence>
<dbReference type="InterPro" id="IPR013785">
    <property type="entry name" value="Aldolase_TIM"/>
</dbReference>
<dbReference type="GO" id="GO:0019323">
    <property type="term" value="P:pentose catabolic process"/>
    <property type="evidence" value="ECO:0007669"/>
    <property type="project" value="UniProtKB-UniRule"/>
</dbReference>
<comment type="cofactor">
    <cofactor evidence="2">
        <name>Mn(2+)</name>
        <dbReference type="ChEBI" id="CHEBI:29035"/>
    </cofactor>
</comment>
<dbReference type="SUPFAM" id="SSF51366">
    <property type="entry name" value="Ribulose-phoshate binding barrel"/>
    <property type="match status" value="1"/>
</dbReference>
<dbReference type="GO" id="GO:0046872">
    <property type="term" value="F:metal ion binding"/>
    <property type="evidence" value="ECO:0007669"/>
    <property type="project" value="UniProtKB-UniRule"/>
</dbReference>
<sequence>MANRIHPSILNANLAALDSEIARIPSADAIHLDVMDGHFVPNLTLGLPVIECLRKNNAGRFLDIHLMIENADVWAPQYAELGCESVTFHLEASQAPIRTARQLRSLGSRAAVGLRPQTPIEPLADIITEFDMILIMTVDPGFGGQRFLDGMLGKIARTRQLVKASGTDIWIQVDGGVSEETIDRCVDAGADVFVAGSAVFRSDDPDAVVRALKGQADLRCGCRAH</sequence>
<evidence type="ECO:0000256" key="5">
    <source>
        <dbReference type="ARBA" id="ARBA00001954"/>
    </source>
</evidence>
<name>A0A4Q9KMT4_PROTD</name>
<reference evidence="15 16" key="1">
    <citation type="submission" date="2019-01" db="EMBL/GenBank/DDBJ databases">
        <title>Lactibacter flavus gen. nov., sp. nov., a novel bacterium of the family Propionibacteriaceae isolated from raw milk and dairy products.</title>
        <authorList>
            <person name="Huptas C."/>
            <person name="Wenning M."/>
            <person name="Breitenwieser F."/>
            <person name="Doll E."/>
            <person name="Von Neubeck M."/>
            <person name="Busse H.-J."/>
            <person name="Scherer S."/>
        </authorList>
    </citation>
    <scope>NUCLEOTIDE SEQUENCE [LARGE SCALE GENOMIC DNA]</scope>
    <source>
        <strain evidence="15 16">DSM 22130</strain>
    </source>
</reference>
<dbReference type="PROSITE" id="PS01086">
    <property type="entry name" value="RIBUL_P_3_EPIMER_2"/>
    <property type="match status" value="1"/>
</dbReference>
<dbReference type="InterPro" id="IPR000056">
    <property type="entry name" value="Ribul_P_3_epim-like"/>
</dbReference>
<keyword evidence="10 11" id="KW-0119">Carbohydrate metabolism</keyword>
<dbReference type="Pfam" id="PF00834">
    <property type="entry name" value="Ribul_P_3_epim"/>
    <property type="match status" value="1"/>
</dbReference>
<keyword evidence="13" id="KW-0170">Cobalt</keyword>
<feature type="active site" description="Proton donor" evidence="10 12">
    <location>
        <position position="174"/>
    </location>
</feature>
<feature type="active site" description="Proton acceptor" evidence="10 12">
    <location>
        <position position="33"/>
    </location>
</feature>
<dbReference type="PROSITE" id="PS01085">
    <property type="entry name" value="RIBUL_P_3_EPIMER_1"/>
    <property type="match status" value="1"/>
</dbReference>
<comment type="function">
    <text evidence="10">Catalyzes the reversible epimerization of D-ribulose 5-phosphate to D-xylulose 5-phosphate.</text>
</comment>
<comment type="cofactor">
    <cofactor evidence="3">
        <name>Co(2+)</name>
        <dbReference type="ChEBI" id="CHEBI:48828"/>
    </cofactor>
</comment>
<feature type="binding site" evidence="10 14">
    <location>
        <position position="65"/>
    </location>
    <ligand>
        <name>substrate</name>
    </ligand>
</feature>
<evidence type="ECO:0000313" key="16">
    <source>
        <dbReference type="Proteomes" id="UP000291933"/>
    </source>
</evidence>
<dbReference type="EC" id="5.1.3.1" evidence="7 10"/>
<comment type="catalytic activity">
    <reaction evidence="1 10 11">
        <text>D-ribulose 5-phosphate = D-xylulose 5-phosphate</text>
        <dbReference type="Rhea" id="RHEA:13677"/>
        <dbReference type="ChEBI" id="CHEBI:57737"/>
        <dbReference type="ChEBI" id="CHEBI:58121"/>
        <dbReference type="EC" id="5.1.3.1"/>
    </reaction>
</comment>
<dbReference type="GO" id="GO:0006098">
    <property type="term" value="P:pentose-phosphate shunt"/>
    <property type="evidence" value="ECO:0007669"/>
    <property type="project" value="UniProtKB-UniRule"/>
</dbReference>
<feature type="binding site" evidence="14">
    <location>
        <position position="176"/>
    </location>
    <ligand>
        <name>substrate</name>
    </ligand>
</feature>
<keyword evidence="13" id="KW-0464">Manganese</keyword>
<comment type="similarity">
    <text evidence="6 10 11">Belongs to the ribulose-phosphate 3-epimerase family.</text>
</comment>
<evidence type="ECO:0000256" key="9">
    <source>
        <dbReference type="ARBA" id="ARBA00023235"/>
    </source>
</evidence>
<dbReference type="FunFam" id="3.20.20.70:FF:000004">
    <property type="entry name" value="Ribulose-phosphate 3-epimerase"/>
    <property type="match status" value="1"/>
</dbReference>
<dbReference type="InterPro" id="IPR026019">
    <property type="entry name" value="Ribul_P_3_epim"/>
</dbReference>
<feature type="binding site" evidence="10 13">
    <location>
        <position position="174"/>
    </location>
    <ligand>
        <name>a divalent metal cation</name>
        <dbReference type="ChEBI" id="CHEBI:60240"/>
    </ligand>
</feature>
<dbReference type="InterPro" id="IPR011060">
    <property type="entry name" value="RibuloseP-bd_barrel"/>
</dbReference>
<evidence type="ECO:0000256" key="10">
    <source>
        <dbReference type="HAMAP-Rule" id="MF_02227"/>
    </source>
</evidence>
<evidence type="ECO:0000256" key="12">
    <source>
        <dbReference type="PIRSR" id="PIRSR001461-1"/>
    </source>
</evidence>
<evidence type="ECO:0000256" key="14">
    <source>
        <dbReference type="PIRSR" id="PIRSR001461-3"/>
    </source>
</evidence>
<organism evidence="15 16">
    <name type="scientific">Propioniciclava tarda</name>
    <dbReference type="NCBI Taxonomy" id="433330"/>
    <lineage>
        <taxon>Bacteria</taxon>
        <taxon>Bacillati</taxon>
        <taxon>Actinomycetota</taxon>
        <taxon>Actinomycetes</taxon>
        <taxon>Propionibacteriales</taxon>
        <taxon>Propionibacteriaceae</taxon>
        <taxon>Propioniciclava</taxon>
    </lineage>
</organism>
<gene>
    <name evidence="10 15" type="primary">rpe</name>
    <name evidence="15" type="ORF">ET996_02615</name>
</gene>
<feature type="binding site" evidence="10 14">
    <location>
        <begin position="196"/>
        <end position="197"/>
    </location>
    <ligand>
        <name>substrate</name>
    </ligand>
</feature>
<feature type="binding site" evidence="10 13">
    <location>
        <position position="33"/>
    </location>
    <ligand>
        <name>a divalent metal cation</name>
        <dbReference type="ChEBI" id="CHEBI:60240"/>
    </ligand>
</feature>